<sequence>MYDLLPTPILGLSFGRPDIPNTFLQQLKDSKVIDTLSYSMFFKQQTGGEPGKLVVEDSASSAHETLHLPLWRIPNFNCKVCVPITSITFTRDDTHVEESSSRGLSGAFSTSPSSSVPLKLALFDTGTSVIDMPQETFDAVVRETRAAITAHNPTDRAERVLWHESDVPGWRIRRKYVQFLPTIVYSLIMRGDRTADIRITPEHYIESCTDSGCRAHVYVNDGPRICLGKPFFRAYAAHVNLERKMLSITPHR</sequence>
<dbReference type="InterPro" id="IPR033121">
    <property type="entry name" value="PEPTIDASE_A1"/>
</dbReference>
<dbReference type="Pfam" id="PF00026">
    <property type="entry name" value="Asp"/>
    <property type="match status" value="1"/>
</dbReference>
<dbReference type="EMBL" id="JABANP010000137">
    <property type="protein sequence ID" value="KAF4688971.1"/>
    <property type="molecule type" value="Genomic_DNA"/>
</dbReference>
<dbReference type="Proteomes" id="UP000541610">
    <property type="component" value="Unassembled WGS sequence"/>
</dbReference>
<gene>
    <name evidence="2" type="ORF">FOZ60_002219</name>
</gene>
<organism evidence="2 3">
    <name type="scientific">Perkinsus olseni</name>
    <name type="common">Perkinsus atlanticus</name>
    <dbReference type="NCBI Taxonomy" id="32597"/>
    <lineage>
        <taxon>Eukaryota</taxon>
        <taxon>Sar</taxon>
        <taxon>Alveolata</taxon>
        <taxon>Perkinsozoa</taxon>
        <taxon>Perkinsea</taxon>
        <taxon>Perkinsida</taxon>
        <taxon>Perkinsidae</taxon>
        <taxon>Perkinsus</taxon>
    </lineage>
</organism>
<dbReference type="GO" id="GO:0004190">
    <property type="term" value="F:aspartic-type endopeptidase activity"/>
    <property type="evidence" value="ECO:0007669"/>
    <property type="project" value="InterPro"/>
</dbReference>
<proteinExistence type="predicted"/>
<accession>A0A7J6P0Z6</accession>
<dbReference type="GO" id="GO:0006508">
    <property type="term" value="P:proteolysis"/>
    <property type="evidence" value="ECO:0007669"/>
    <property type="project" value="InterPro"/>
</dbReference>
<evidence type="ECO:0000259" key="1">
    <source>
        <dbReference type="PROSITE" id="PS51767"/>
    </source>
</evidence>
<reference evidence="2 3" key="1">
    <citation type="submission" date="2020-04" db="EMBL/GenBank/DDBJ databases">
        <title>Perkinsus olseni comparative genomics.</title>
        <authorList>
            <person name="Bogema D.R."/>
        </authorList>
    </citation>
    <scope>NUCLEOTIDE SEQUENCE [LARGE SCALE GENOMIC DNA]</scope>
    <source>
        <strain evidence="2">00978-12</strain>
    </source>
</reference>
<name>A0A7J6P0Z6_PEROL</name>
<comment type="caution">
    <text evidence="2">The sequence shown here is derived from an EMBL/GenBank/DDBJ whole genome shotgun (WGS) entry which is preliminary data.</text>
</comment>
<dbReference type="PROSITE" id="PS00141">
    <property type="entry name" value="ASP_PROTEASE"/>
    <property type="match status" value="1"/>
</dbReference>
<dbReference type="SUPFAM" id="SSF50630">
    <property type="entry name" value="Acid proteases"/>
    <property type="match status" value="1"/>
</dbReference>
<dbReference type="AlphaFoldDB" id="A0A7J6P0Z6"/>
<evidence type="ECO:0000313" key="3">
    <source>
        <dbReference type="Proteomes" id="UP000541610"/>
    </source>
</evidence>
<dbReference type="InterPro" id="IPR021109">
    <property type="entry name" value="Peptidase_aspartic_dom_sf"/>
</dbReference>
<dbReference type="Gene3D" id="2.40.70.10">
    <property type="entry name" value="Acid Proteases"/>
    <property type="match status" value="1"/>
</dbReference>
<dbReference type="PROSITE" id="PS51767">
    <property type="entry name" value="PEPTIDASE_A1"/>
    <property type="match status" value="1"/>
</dbReference>
<protein>
    <recommendedName>
        <fullName evidence="1">Peptidase A1 domain-containing protein</fullName>
    </recommendedName>
</protein>
<feature type="domain" description="Peptidase A1" evidence="1">
    <location>
        <begin position="1"/>
        <end position="249"/>
    </location>
</feature>
<dbReference type="InterPro" id="IPR001969">
    <property type="entry name" value="Aspartic_peptidase_AS"/>
</dbReference>
<evidence type="ECO:0000313" key="2">
    <source>
        <dbReference type="EMBL" id="KAF4688971.1"/>
    </source>
</evidence>